<dbReference type="InterPro" id="IPR015943">
    <property type="entry name" value="WD40/YVTN_repeat-like_dom_sf"/>
</dbReference>
<proteinExistence type="predicted"/>
<dbReference type="Pfam" id="PF07494">
    <property type="entry name" value="Reg_prop"/>
    <property type="match status" value="1"/>
</dbReference>
<dbReference type="Gene3D" id="2.60.40.4070">
    <property type="match status" value="1"/>
</dbReference>
<dbReference type="SUPFAM" id="SSF101898">
    <property type="entry name" value="NHL repeat"/>
    <property type="match status" value="1"/>
</dbReference>
<evidence type="ECO:0000256" key="1">
    <source>
        <dbReference type="SAM" id="SignalP"/>
    </source>
</evidence>
<accession>A0A7V4WUR7</accession>
<name>A0A7V4WUR7_CALAY</name>
<gene>
    <name evidence="3" type="ORF">ENK44_07315</name>
</gene>
<dbReference type="InterPro" id="IPR011110">
    <property type="entry name" value="Reg_prop"/>
</dbReference>
<dbReference type="NCBIfam" id="TIGR04183">
    <property type="entry name" value="Por_Secre_tail"/>
    <property type="match status" value="1"/>
</dbReference>
<organism evidence="3">
    <name type="scientific">Caldithrix abyssi</name>
    <dbReference type="NCBI Taxonomy" id="187145"/>
    <lineage>
        <taxon>Bacteria</taxon>
        <taxon>Pseudomonadati</taxon>
        <taxon>Calditrichota</taxon>
        <taxon>Calditrichia</taxon>
        <taxon>Calditrichales</taxon>
        <taxon>Calditrichaceae</taxon>
        <taxon>Caldithrix</taxon>
    </lineage>
</organism>
<dbReference type="InterPro" id="IPR026444">
    <property type="entry name" value="Secre_tail"/>
</dbReference>
<evidence type="ECO:0000259" key="2">
    <source>
        <dbReference type="Pfam" id="PF18962"/>
    </source>
</evidence>
<evidence type="ECO:0000313" key="3">
    <source>
        <dbReference type="EMBL" id="HGY55490.1"/>
    </source>
</evidence>
<dbReference type="EMBL" id="DRQG01000067">
    <property type="protein sequence ID" value="HGY55490.1"/>
    <property type="molecule type" value="Genomic_DNA"/>
</dbReference>
<keyword evidence="1" id="KW-0732">Signal</keyword>
<feature type="domain" description="Secretion system C-terminal sorting" evidence="2">
    <location>
        <begin position="366"/>
        <end position="441"/>
    </location>
</feature>
<feature type="chain" id="PRO_5030902939" evidence="1">
    <location>
        <begin position="21"/>
        <end position="444"/>
    </location>
</feature>
<feature type="signal peptide" evidence="1">
    <location>
        <begin position="1"/>
        <end position="20"/>
    </location>
</feature>
<dbReference type="Proteomes" id="UP000885779">
    <property type="component" value="Unassembled WGS sequence"/>
</dbReference>
<sequence>MFRVLSVLLISWSFISSVSADSWKYLNTDNSDLPTNTILDILFDDDGSIWFCTQDSGLIHYSDGTYRLYNSKTADPFTADMVKAIVKDKNGAYWIATEYDGLFKMHNNTFTQYTSDSTGHNFSFLTDLAIQNGGPDEEGGAIWIGAWSNGLFRYDGKSWEYFDQASGILPDNSVNAIVVEHNPDPNSQESVVWVGTNSGLMKYDGTDWQNVSVGDQYDQWVNDIALMDGGTVYGDGRMVVGCENGQLCIYDGSGWEIFNMADAWNPNNAIKKVALDSEGTKWFAMTEQGLGMYSGTQILSYYTDNSGIAGNYVIDLAVRESADSTEVWCSTMYNGYNGISIFTRAKTTGLEKTSLLPTSPELYQNYPNPFNPTTAISYRLSSGSTVQLSVYNALGQKVATLVNAKQNPGKYQVHFNASHLSSGVYFYRLTVGEKSMTRKMILMR</sequence>
<dbReference type="Pfam" id="PF18962">
    <property type="entry name" value="Por_Secre_tail"/>
    <property type="match status" value="1"/>
</dbReference>
<protein>
    <submittedName>
        <fullName evidence="3">T9SS type A sorting domain-containing protein</fullName>
    </submittedName>
</protein>
<dbReference type="Gene3D" id="2.130.10.10">
    <property type="entry name" value="YVTN repeat-like/Quinoprotein amine dehydrogenase"/>
    <property type="match status" value="2"/>
</dbReference>
<comment type="caution">
    <text evidence="3">The sequence shown here is derived from an EMBL/GenBank/DDBJ whole genome shotgun (WGS) entry which is preliminary data.</text>
</comment>
<reference evidence="3" key="1">
    <citation type="journal article" date="2020" name="mSystems">
        <title>Genome- and Community-Level Interaction Insights into Carbon Utilization and Element Cycling Functions of Hydrothermarchaeota in Hydrothermal Sediment.</title>
        <authorList>
            <person name="Zhou Z."/>
            <person name="Liu Y."/>
            <person name="Xu W."/>
            <person name="Pan J."/>
            <person name="Luo Z.H."/>
            <person name="Li M."/>
        </authorList>
    </citation>
    <scope>NUCLEOTIDE SEQUENCE [LARGE SCALE GENOMIC DNA]</scope>
    <source>
        <strain evidence="3">HyVt-577</strain>
    </source>
</reference>
<dbReference type="AlphaFoldDB" id="A0A7V4WUR7"/>